<sequence>MSRDTTDEFSVSSSLLEARIEAIASSNIPQIQCLDSLQKMSDDKNHLVTRLSTFSQHQHFQTWTVLGHALQS</sequence>
<keyword evidence="2" id="KW-1185">Reference proteome</keyword>
<evidence type="ECO:0000313" key="2">
    <source>
        <dbReference type="Proteomes" id="UP000324222"/>
    </source>
</evidence>
<comment type="caution">
    <text evidence="1">The sequence shown here is derived from an EMBL/GenBank/DDBJ whole genome shotgun (WGS) entry which is preliminary data.</text>
</comment>
<dbReference type="AlphaFoldDB" id="A0A5B7DJL9"/>
<dbReference type="Proteomes" id="UP000324222">
    <property type="component" value="Unassembled WGS sequence"/>
</dbReference>
<organism evidence="1 2">
    <name type="scientific">Portunus trituberculatus</name>
    <name type="common">Swimming crab</name>
    <name type="synonym">Neptunus trituberculatus</name>
    <dbReference type="NCBI Taxonomy" id="210409"/>
    <lineage>
        <taxon>Eukaryota</taxon>
        <taxon>Metazoa</taxon>
        <taxon>Ecdysozoa</taxon>
        <taxon>Arthropoda</taxon>
        <taxon>Crustacea</taxon>
        <taxon>Multicrustacea</taxon>
        <taxon>Malacostraca</taxon>
        <taxon>Eumalacostraca</taxon>
        <taxon>Eucarida</taxon>
        <taxon>Decapoda</taxon>
        <taxon>Pleocyemata</taxon>
        <taxon>Brachyura</taxon>
        <taxon>Eubrachyura</taxon>
        <taxon>Portunoidea</taxon>
        <taxon>Portunidae</taxon>
        <taxon>Portuninae</taxon>
        <taxon>Portunus</taxon>
    </lineage>
</organism>
<accession>A0A5B7DJL9</accession>
<proteinExistence type="predicted"/>
<dbReference type="EMBL" id="VSRR010000992">
    <property type="protein sequence ID" value="MPC21588.1"/>
    <property type="molecule type" value="Genomic_DNA"/>
</dbReference>
<gene>
    <name evidence="1" type="ORF">E2C01_014576</name>
</gene>
<name>A0A5B7DJL9_PORTR</name>
<evidence type="ECO:0000313" key="1">
    <source>
        <dbReference type="EMBL" id="MPC21588.1"/>
    </source>
</evidence>
<reference evidence="1 2" key="1">
    <citation type="submission" date="2019-05" db="EMBL/GenBank/DDBJ databases">
        <title>Another draft genome of Portunus trituberculatus and its Hox gene families provides insights of decapod evolution.</title>
        <authorList>
            <person name="Jeong J.-H."/>
            <person name="Song I."/>
            <person name="Kim S."/>
            <person name="Choi T."/>
            <person name="Kim D."/>
            <person name="Ryu S."/>
            <person name="Kim W."/>
        </authorList>
    </citation>
    <scope>NUCLEOTIDE SEQUENCE [LARGE SCALE GENOMIC DNA]</scope>
    <source>
        <tissue evidence="1">Muscle</tissue>
    </source>
</reference>
<protein>
    <submittedName>
        <fullName evidence="1">Uncharacterized protein</fullName>
    </submittedName>
</protein>